<organism evidence="1 2">
    <name type="scientific">Metabacillus sediminilitoris</name>
    <dbReference type="NCBI Taxonomy" id="2567941"/>
    <lineage>
        <taxon>Bacteria</taxon>
        <taxon>Bacillati</taxon>
        <taxon>Bacillota</taxon>
        <taxon>Bacilli</taxon>
        <taxon>Bacillales</taxon>
        <taxon>Bacillaceae</taxon>
        <taxon>Metabacillus</taxon>
    </lineage>
</organism>
<dbReference type="AlphaFoldDB" id="A0A4S4BST7"/>
<protein>
    <submittedName>
        <fullName evidence="1">Uncharacterized protein</fullName>
    </submittedName>
</protein>
<evidence type="ECO:0000313" key="2">
    <source>
        <dbReference type="Proteomes" id="UP000310334"/>
    </source>
</evidence>
<name>A0A4S4BST7_9BACI</name>
<dbReference type="Proteomes" id="UP000310334">
    <property type="component" value="Unassembled WGS sequence"/>
</dbReference>
<gene>
    <name evidence="1" type="ORF">E6W99_16330</name>
</gene>
<reference evidence="1 2" key="1">
    <citation type="submission" date="2019-04" db="EMBL/GenBank/DDBJ databases">
        <title>Bacillus sediminilitoris sp. nov., isolated from a tidal flat sediment on the East China Sea.</title>
        <authorList>
            <person name="Wei Y."/>
            <person name="Mao H."/>
            <person name="Fang J."/>
        </authorList>
    </citation>
    <scope>NUCLEOTIDE SEQUENCE [LARGE SCALE GENOMIC DNA]</scope>
    <source>
        <strain evidence="1 2">DSL-17</strain>
    </source>
</reference>
<evidence type="ECO:0000313" key="1">
    <source>
        <dbReference type="EMBL" id="THF78128.1"/>
    </source>
</evidence>
<accession>A0A4S4BST7</accession>
<keyword evidence="2" id="KW-1185">Reference proteome</keyword>
<dbReference type="EMBL" id="SSNT01000012">
    <property type="protein sequence ID" value="THF78128.1"/>
    <property type="molecule type" value="Genomic_DNA"/>
</dbReference>
<sequence>MVFDQWLNNSDRGTMNVILERLGNGSYCIHMIDHGRCFPGGYQWTTQSLNNEPAYNFQWPFYKWVYTILNDTEELTSYIDKIVDLPNEKIYEVMTSIPDEWNVSTEERDALYHFLLKQKKTCQIS</sequence>
<dbReference type="OrthoDB" id="2939938at2"/>
<proteinExistence type="predicted"/>
<comment type="caution">
    <text evidence="1">The sequence shown here is derived from an EMBL/GenBank/DDBJ whole genome shotgun (WGS) entry which is preliminary data.</text>
</comment>